<dbReference type="EMBL" id="CAACVG010014328">
    <property type="protein sequence ID" value="VEN63020.1"/>
    <property type="molecule type" value="Genomic_DNA"/>
</dbReference>
<evidence type="ECO:0000313" key="3">
    <source>
        <dbReference type="Proteomes" id="UP000410492"/>
    </source>
</evidence>
<feature type="transmembrane region" description="Helical" evidence="1">
    <location>
        <begin position="95"/>
        <end position="117"/>
    </location>
</feature>
<proteinExistence type="predicted"/>
<feature type="non-terminal residue" evidence="2">
    <location>
        <position position="1"/>
    </location>
</feature>
<keyword evidence="3" id="KW-1185">Reference proteome</keyword>
<accession>A0A653DTD9</accession>
<gene>
    <name evidence="2" type="ORF">CALMAC_LOCUS19978</name>
</gene>
<keyword evidence="1" id="KW-1133">Transmembrane helix</keyword>
<dbReference type="AlphaFoldDB" id="A0A653DTD9"/>
<name>A0A653DTD9_CALMS</name>
<reference evidence="2 3" key="1">
    <citation type="submission" date="2019-01" db="EMBL/GenBank/DDBJ databases">
        <authorList>
            <person name="Sayadi A."/>
        </authorList>
    </citation>
    <scope>NUCLEOTIDE SEQUENCE [LARGE SCALE GENOMIC DNA]</scope>
</reference>
<evidence type="ECO:0000313" key="2">
    <source>
        <dbReference type="EMBL" id="VEN63020.1"/>
    </source>
</evidence>
<keyword evidence="1" id="KW-0812">Transmembrane</keyword>
<organism evidence="2 3">
    <name type="scientific">Callosobruchus maculatus</name>
    <name type="common">Southern cowpea weevil</name>
    <name type="synonym">Pulse bruchid</name>
    <dbReference type="NCBI Taxonomy" id="64391"/>
    <lineage>
        <taxon>Eukaryota</taxon>
        <taxon>Metazoa</taxon>
        <taxon>Ecdysozoa</taxon>
        <taxon>Arthropoda</taxon>
        <taxon>Hexapoda</taxon>
        <taxon>Insecta</taxon>
        <taxon>Pterygota</taxon>
        <taxon>Neoptera</taxon>
        <taxon>Endopterygota</taxon>
        <taxon>Coleoptera</taxon>
        <taxon>Polyphaga</taxon>
        <taxon>Cucujiformia</taxon>
        <taxon>Chrysomeloidea</taxon>
        <taxon>Chrysomelidae</taxon>
        <taxon>Bruchinae</taxon>
        <taxon>Bruchini</taxon>
        <taxon>Callosobruchus</taxon>
    </lineage>
</organism>
<protein>
    <submittedName>
        <fullName evidence="2">Uncharacterized protein</fullName>
    </submittedName>
</protein>
<dbReference type="Proteomes" id="UP000410492">
    <property type="component" value="Unassembled WGS sequence"/>
</dbReference>
<keyword evidence="1" id="KW-0472">Membrane</keyword>
<evidence type="ECO:0000256" key="1">
    <source>
        <dbReference type="SAM" id="Phobius"/>
    </source>
</evidence>
<sequence>GKLLAEDSPATLLSTYGGGSLEDVFLKLSKLQSESAGKAIKADPPDIEDPLQEQIKRNVCARCCGAFIGDMSNVTSCGRLKALLAKNMLGMFRNLGVMIFLFVLPVLQVLLFCVCIGGDPRDLKLSIVNEETNYTDMYHIHCDS</sequence>
<feature type="non-terminal residue" evidence="2">
    <location>
        <position position="144"/>
    </location>
</feature>